<dbReference type="GO" id="GO:0016787">
    <property type="term" value="F:hydrolase activity"/>
    <property type="evidence" value="ECO:0007669"/>
    <property type="project" value="UniProtKB-KW"/>
</dbReference>
<evidence type="ECO:0000259" key="3">
    <source>
        <dbReference type="Pfam" id="PF00144"/>
    </source>
</evidence>
<feature type="signal peptide" evidence="2">
    <location>
        <begin position="1"/>
        <end position="23"/>
    </location>
</feature>
<name>A0ABV3DIK1_9ACTN</name>
<dbReference type="Pfam" id="PF00144">
    <property type="entry name" value="Beta-lactamase"/>
    <property type="match status" value="1"/>
</dbReference>
<evidence type="ECO:0000256" key="2">
    <source>
        <dbReference type="SAM" id="SignalP"/>
    </source>
</evidence>
<feature type="region of interest" description="Disordered" evidence="1">
    <location>
        <begin position="307"/>
        <end position="375"/>
    </location>
</feature>
<feature type="chain" id="PRO_5045139399" evidence="2">
    <location>
        <begin position="24"/>
        <end position="436"/>
    </location>
</feature>
<reference evidence="4 5" key="1">
    <citation type="submission" date="2024-06" db="EMBL/GenBank/DDBJ databases">
        <title>The Natural Products Discovery Center: Release of the First 8490 Sequenced Strains for Exploring Actinobacteria Biosynthetic Diversity.</title>
        <authorList>
            <person name="Kalkreuter E."/>
            <person name="Kautsar S.A."/>
            <person name="Yang D."/>
            <person name="Bader C.D."/>
            <person name="Teijaro C.N."/>
            <person name="Fluegel L."/>
            <person name="Davis C.M."/>
            <person name="Simpson J.R."/>
            <person name="Lauterbach L."/>
            <person name="Steele A.D."/>
            <person name="Gui C."/>
            <person name="Meng S."/>
            <person name="Li G."/>
            <person name="Viehrig K."/>
            <person name="Ye F."/>
            <person name="Su P."/>
            <person name="Kiefer A.F."/>
            <person name="Nichols A."/>
            <person name="Cepeda A.J."/>
            <person name="Yan W."/>
            <person name="Fan B."/>
            <person name="Jiang Y."/>
            <person name="Adhikari A."/>
            <person name="Zheng C.-J."/>
            <person name="Schuster L."/>
            <person name="Cowan T.M."/>
            <person name="Smanski M.J."/>
            <person name="Chevrette M.G."/>
            <person name="De Carvalho L.P.S."/>
            <person name="Shen B."/>
        </authorList>
    </citation>
    <scope>NUCLEOTIDE SEQUENCE [LARGE SCALE GENOMIC DNA]</scope>
    <source>
        <strain evidence="4 5">NPDC048946</strain>
    </source>
</reference>
<feature type="compositionally biased region" description="Low complexity" evidence="1">
    <location>
        <begin position="325"/>
        <end position="360"/>
    </location>
</feature>
<feature type="compositionally biased region" description="Pro residues" evidence="1">
    <location>
        <begin position="311"/>
        <end position="322"/>
    </location>
</feature>
<evidence type="ECO:0000256" key="1">
    <source>
        <dbReference type="SAM" id="MobiDB-lite"/>
    </source>
</evidence>
<dbReference type="PROSITE" id="PS51318">
    <property type="entry name" value="TAT"/>
    <property type="match status" value="1"/>
</dbReference>
<dbReference type="EMBL" id="JBEZFP010000045">
    <property type="protein sequence ID" value="MEU8135575.1"/>
    <property type="molecule type" value="Genomic_DNA"/>
</dbReference>
<dbReference type="EC" id="3.1.1.103" evidence="4"/>
<proteinExistence type="predicted"/>
<evidence type="ECO:0000313" key="5">
    <source>
        <dbReference type="Proteomes" id="UP001551482"/>
    </source>
</evidence>
<keyword evidence="2" id="KW-0732">Signal</keyword>
<dbReference type="SUPFAM" id="SSF56601">
    <property type="entry name" value="beta-lactamase/transpeptidase-like"/>
    <property type="match status" value="1"/>
</dbReference>
<evidence type="ECO:0000313" key="4">
    <source>
        <dbReference type="EMBL" id="MEU8135575.1"/>
    </source>
</evidence>
<accession>A0ABV3DIK1</accession>
<dbReference type="Proteomes" id="UP001551482">
    <property type="component" value="Unassembled WGS sequence"/>
</dbReference>
<dbReference type="RefSeq" id="WP_358355427.1">
    <property type="nucleotide sequence ID" value="NZ_JBEZFP010000045.1"/>
</dbReference>
<dbReference type="Gene3D" id="3.40.710.10">
    <property type="entry name" value="DD-peptidase/beta-lactamase superfamily"/>
    <property type="match status" value="1"/>
</dbReference>
<protein>
    <submittedName>
        <fullName evidence="4">Serine hydrolase domain-containing protein</fullName>
        <ecNumber evidence="4">3.1.1.103</ecNumber>
    </submittedName>
</protein>
<keyword evidence="4" id="KW-0378">Hydrolase</keyword>
<dbReference type="InterPro" id="IPR050789">
    <property type="entry name" value="Diverse_Enzym_Activities"/>
</dbReference>
<gene>
    <name evidence="4" type="ORF">AB0C36_18895</name>
</gene>
<organism evidence="4 5">
    <name type="scientific">Streptodolium elevatio</name>
    <dbReference type="NCBI Taxonomy" id="3157996"/>
    <lineage>
        <taxon>Bacteria</taxon>
        <taxon>Bacillati</taxon>
        <taxon>Actinomycetota</taxon>
        <taxon>Actinomycetes</taxon>
        <taxon>Kitasatosporales</taxon>
        <taxon>Streptomycetaceae</taxon>
        <taxon>Streptodolium</taxon>
    </lineage>
</organism>
<keyword evidence="5" id="KW-1185">Reference proteome</keyword>
<sequence length="436" mass="45660">MASRRAVLGILGASTVAATGAVAAGATWSAAKDDAPAMGAVPKGLRPGGELDRLVTDEAAKDAFSGSLLVTHRGRTVLARSCGWADKARSVPNGPDTLFGLASVAKLFTAVSVAQLAQHGKLRYDDKLGAHLQGFPADIADQVTIHHLLTHTSGLGDHHGMPGFWETARTWTSETQVFEGIGGFIRKQTLAFPPGAGSGYSNSAYHLLDEIVARASGQPFHDYLRQHVFRATGMAGTDYYTLPQMREDRRIAHSYWRPPGSADRVESLDEQIFVPGAFSTCAEMERFARALSEEKLLNRAYTRLMLSGKTPMPPMSAGPPGGPAGAQAPQPGGPTGAQAPQPGGPTGAQAPQPGAQAGAQAPPPGPAPVAFQGYGPTVTITGDQTWYGHNGGASNGAATELAIYPDSGYVTVILSNYEMESTRPIVRLTRQLITGG</sequence>
<dbReference type="InterPro" id="IPR001466">
    <property type="entry name" value="Beta-lactam-related"/>
</dbReference>
<dbReference type="InterPro" id="IPR006311">
    <property type="entry name" value="TAT_signal"/>
</dbReference>
<feature type="domain" description="Beta-lactamase-related" evidence="3">
    <location>
        <begin position="52"/>
        <end position="419"/>
    </location>
</feature>
<dbReference type="InterPro" id="IPR012338">
    <property type="entry name" value="Beta-lactam/transpept-like"/>
</dbReference>
<dbReference type="PANTHER" id="PTHR43283">
    <property type="entry name" value="BETA-LACTAMASE-RELATED"/>
    <property type="match status" value="1"/>
</dbReference>
<comment type="caution">
    <text evidence="4">The sequence shown here is derived from an EMBL/GenBank/DDBJ whole genome shotgun (WGS) entry which is preliminary data.</text>
</comment>